<evidence type="ECO:0000313" key="6">
    <source>
        <dbReference type="Proteomes" id="UP000186698"/>
    </source>
</evidence>
<evidence type="ECO:0000256" key="4">
    <source>
        <dbReference type="SAM" id="MobiDB-lite"/>
    </source>
</evidence>
<dbReference type="PANTHER" id="PTHR11106">
    <property type="entry name" value="GANGLIOSIDE INDUCED DIFFERENTIATION ASSOCIATED PROTEIN 2-RELATED"/>
    <property type="match status" value="1"/>
</dbReference>
<dbReference type="GO" id="GO:0140291">
    <property type="term" value="P:peptidyl-glutamate ADP-deribosylation"/>
    <property type="evidence" value="ECO:0007669"/>
    <property type="project" value="TreeGrafter"/>
</dbReference>
<dbReference type="NCBIfam" id="NF001664">
    <property type="entry name" value="PRK00431.1-6"/>
    <property type="match status" value="1"/>
</dbReference>
<feature type="compositionally biased region" description="Basic and acidic residues" evidence="4">
    <location>
        <begin position="383"/>
        <end position="422"/>
    </location>
</feature>
<keyword evidence="1" id="KW-0378">Hydrolase</keyword>
<dbReference type="CTD" id="398781"/>
<dbReference type="SMART" id="SM00506">
    <property type="entry name" value="A1pp"/>
    <property type="match status" value="1"/>
</dbReference>
<dbReference type="Gene3D" id="3.40.220.10">
    <property type="entry name" value="Leucine Aminopeptidase, subunit E, domain 1"/>
    <property type="match status" value="1"/>
</dbReference>
<sequence length="479" mass="53070">MIPTYKHIRVLQRLLPKESPIVCICSATPLLSRVSLSPLLSSQTQFPVSLGNLQPKSNSHSSMYQSNKKKRLWKEEKERLLNMTRDERRKEYREYVSLDKIPSLMEELKSKASSDDESPEEIQVKNSLCEKVSFYKGDITQLEVDAIVNAANTSLLGGGGVDGCIHRASGPSLLAECRELGGCETGQAKITCGYELPAKYVIHTVGPIARGHITPNHKQDLASCYNSSLTLATENDIRTIAFPCISTGIYGYPNEPAANVALTTVKEFLKKNRDKIDRVIFCVFLEVDFKIYKRKLNEFFPKDGGDDEEGEKGDSDEMKEDTEGKPQSPPMKKIKEKKEDTPAPDSPDEEYSAEEATGNTQDMTAMSLETNEGNDVSSPATDPLKEGEELSEAKITGEKISDEPKTPEPEDAKMTVEEKSQEQEDSENMETSQPKVSGETEDLDGDSEEPSDVQKEIASPSNETCQESDPKDTNDDESS</sequence>
<dbReference type="InterPro" id="IPR043472">
    <property type="entry name" value="Macro_dom-like"/>
</dbReference>
<evidence type="ECO:0000256" key="1">
    <source>
        <dbReference type="ARBA" id="ARBA00022801"/>
    </source>
</evidence>
<evidence type="ECO:0000256" key="3">
    <source>
        <dbReference type="ARBA" id="ARBA00093460"/>
    </source>
</evidence>
<dbReference type="FunFam" id="3.40.220.10:FF:000003">
    <property type="entry name" value="O-acetyl-ADP-ribose deacetylase MACROD2"/>
    <property type="match status" value="1"/>
</dbReference>
<keyword evidence="6" id="KW-1185">Reference proteome</keyword>
<dbReference type="AGR" id="Xenbase:XB-GENE-17341478"/>
<reference evidence="7" key="1">
    <citation type="submission" date="2025-08" db="UniProtKB">
        <authorList>
            <consortium name="RefSeq"/>
        </authorList>
    </citation>
    <scope>IDENTIFICATION</scope>
    <source>
        <strain evidence="7">J_2021</strain>
        <tissue evidence="7">Erythrocytes</tissue>
    </source>
</reference>
<feature type="compositionally biased region" description="Acidic residues" evidence="4">
    <location>
        <begin position="439"/>
        <end position="451"/>
    </location>
</feature>
<evidence type="ECO:0000259" key="5">
    <source>
        <dbReference type="PROSITE" id="PS51154"/>
    </source>
</evidence>
<feature type="domain" description="Macro" evidence="5">
    <location>
        <begin position="119"/>
        <end position="300"/>
    </location>
</feature>
<feature type="compositionally biased region" description="Polar residues" evidence="4">
    <location>
        <begin position="357"/>
        <end position="380"/>
    </location>
</feature>
<comment type="catalytic activity">
    <reaction evidence="2">
        <text>alpha-NAD(+) + H2O = ADP-D-ribose + nicotinamide + H(+)</text>
        <dbReference type="Rhea" id="RHEA:68792"/>
        <dbReference type="ChEBI" id="CHEBI:15377"/>
        <dbReference type="ChEBI" id="CHEBI:15378"/>
        <dbReference type="ChEBI" id="CHEBI:17154"/>
        <dbReference type="ChEBI" id="CHEBI:57967"/>
        <dbReference type="ChEBI" id="CHEBI:77017"/>
    </reaction>
</comment>
<dbReference type="GO" id="GO:0006974">
    <property type="term" value="P:DNA damage response"/>
    <property type="evidence" value="ECO:0000318"/>
    <property type="project" value="GO_Central"/>
</dbReference>
<organism evidence="6 7">
    <name type="scientific">Xenopus laevis</name>
    <name type="common">African clawed frog</name>
    <dbReference type="NCBI Taxonomy" id="8355"/>
    <lineage>
        <taxon>Eukaryota</taxon>
        <taxon>Metazoa</taxon>
        <taxon>Chordata</taxon>
        <taxon>Craniata</taxon>
        <taxon>Vertebrata</taxon>
        <taxon>Euteleostomi</taxon>
        <taxon>Amphibia</taxon>
        <taxon>Batrachia</taxon>
        <taxon>Anura</taxon>
        <taxon>Pipoidea</taxon>
        <taxon>Pipidae</taxon>
        <taxon>Xenopodinae</taxon>
        <taxon>Xenopus</taxon>
        <taxon>Xenopus</taxon>
    </lineage>
</organism>
<dbReference type="GO" id="GO:0140293">
    <property type="term" value="F:ADP-ribosylglutamate hydrolase activity"/>
    <property type="evidence" value="ECO:0000318"/>
    <property type="project" value="GO_Central"/>
</dbReference>
<dbReference type="GO" id="GO:0005654">
    <property type="term" value="C:nucleoplasm"/>
    <property type="evidence" value="ECO:0000318"/>
    <property type="project" value="GO_Central"/>
</dbReference>
<feature type="region of interest" description="Disordered" evidence="4">
    <location>
        <begin position="300"/>
        <end position="479"/>
    </location>
</feature>
<feature type="compositionally biased region" description="Basic and acidic residues" evidence="4">
    <location>
        <begin position="312"/>
        <end position="324"/>
    </location>
</feature>
<protein>
    <submittedName>
        <fullName evidence="7">ADP-ribose glycohydrolase MACROD2 isoform X1</fullName>
    </submittedName>
</protein>
<dbReference type="Pfam" id="PF01661">
    <property type="entry name" value="Macro"/>
    <property type="match status" value="1"/>
</dbReference>
<dbReference type="GO" id="GO:0042278">
    <property type="term" value="P:purine nucleoside metabolic process"/>
    <property type="evidence" value="ECO:0000318"/>
    <property type="project" value="GO_Central"/>
</dbReference>
<dbReference type="OrthoDB" id="6133115at2759"/>
<evidence type="ECO:0000313" key="7">
    <source>
        <dbReference type="RefSeq" id="XP_018117242.1"/>
    </source>
</evidence>
<evidence type="ECO:0000313" key="8">
    <source>
        <dbReference type="Xenbase" id="XB-GENE-17341478"/>
    </source>
</evidence>
<comment type="similarity">
    <text evidence="3">Belongs to the MacroD-type family. MacroD1/2-like subfamily.</text>
</comment>
<proteinExistence type="inferred from homology"/>
<dbReference type="Xenbase" id="XB-GENE-17341478">
    <property type="gene designation" value="macrod2.L"/>
</dbReference>
<dbReference type="PANTHER" id="PTHR11106:SF104">
    <property type="entry name" value="ADP-RIBOSE GLYCOHYDROLASE MACROD2"/>
    <property type="match status" value="1"/>
</dbReference>
<evidence type="ECO:0000256" key="2">
    <source>
        <dbReference type="ARBA" id="ARBA00049015"/>
    </source>
</evidence>
<gene>
    <name evidence="8" type="primary">macrod2.L</name>
    <name evidence="7" type="synonym">macrod2</name>
    <name evidence="7" type="synonym">macrod2.S</name>
</gene>
<dbReference type="PROSITE" id="PS51154">
    <property type="entry name" value="MACRO"/>
    <property type="match status" value="1"/>
</dbReference>
<dbReference type="CDD" id="cd02908">
    <property type="entry name" value="Macro_OAADPr_deacetylase"/>
    <property type="match status" value="1"/>
</dbReference>
<dbReference type="InterPro" id="IPR002589">
    <property type="entry name" value="Macro_dom"/>
</dbReference>
<accession>A0A8J0V8R7</accession>
<name>A0A8J0V8R7_XENLA</name>
<dbReference type="RefSeq" id="XP_018117242.1">
    <property type="nucleotide sequence ID" value="XM_018261753.2"/>
</dbReference>
<dbReference type="SUPFAM" id="SSF52949">
    <property type="entry name" value="Macro domain-like"/>
    <property type="match status" value="1"/>
</dbReference>
<dbReference type="GeneID" id="398781"/>
<dbReference type="Proteomes" id="UP000186698">
    <property type="component" value="Chromosome 5L"/>
</dbReference>
<dbReference type="AlphaFoldDB" id="A0A8J0V8R7"/>